<evidence type="ECO:0000256" key="8">
    <source>
        <dbReference type="ARBA" id="ARBA00022729"/>
    </source>
</evidence>
<evidence type="ECO:0000256" key="12">
    <source>
        <dbReference type="ARBA" id="ARBA00022840"/>
    </source>
</evidence>
<evidence type="ECO:0000256" key="13">
    <source>
        <dbReference type="ARBA" id="ARBA00022989"/>
    </source>
</evidence>
<keyword evidence="8" id="KW-0732">Signal</keyword>
<reference evidence="21" key="1">
    <citation type="journal article" date="2010" name="Nat. Biotechnol.">
        <title>Draft genome sequence of the oilseed species Ricinus communis.</title>
        <authorList>
            <person name="Chan A.P."/>
            <person name="Crabtree J."/>
            <person name="Zhao Q."/>
            <person name="Lorenzi H."/>
            <person name="Orvis J."/>
            <person name="Puiu D."/>
            <person name="Melake-Berhan A."/>
            <person name="Jones K.M."/>
            <person name="Redman J."/>
            <person name="Chen G."/>
            <person name="Cahoon E.B."/>
            <person name="Gedil M."/>
            <person name="Stanke M."/>
            <person name="Haas B.J."/>
            <person name="Wortman J.R."/>
            <person name="Fraser-Liggett C.M."/>
            <person name="Ravel J."/>
            <person name="Rabinowicz P.D."/>
        </authorList>
    </citation>
    <scope>NUCLEOTIDE SEQUENCE [LARGE SCALE GENOMIC DNA]</scope>
    <source>
        <strain evidence="21">cv. Hale</strain>
    </source>
</reference>
<evidence type="ECO:0000256" key="9">
    <source>
        <dbReference type="ARBA" id="ARBA00022734"/>
    </source>
</evidence>
<dbReference type="InterPro" id="IPR011009">
    <property type="entry name" value="Kinase-like_dom_sf"/>
</dbReference>
<keyword evidence="11 20" id="KW-0418">Kinase</keyword>
<name>B9RX83_RICCO</name>
<proteinExistence type="inferred from homology"/>
<dbReference type="PROSITE" id="PS00107">
    <property type="entry name" value="PROTEIN_KINASE_ATP"/>
    <property type="match status" value="1"/>
</dbReference>
<evidence type="ECO:0000256" key="3">
    <source>
        <dbReference type="ARBA" id="ARBA00008536"/>
    </source>
</evidence>
<organism evidence="20 21">
    <name type="scientific">Ricinus communis</name>
    <name type="common">Castor bean</name>
    <dbReference type="NCBI Taxonomy" id="3988"/>
    <lineage>
        <taxon>Eukaryota</taxon>
        <taxon>Viridiplantae</taxon>
        <taxon>Streptophyta</taxon>
        <taxon>Embryophyta</taxon>
        <taxon>Tracheophyta</taxon>
        <taxon>Spermatophyta</taxon>
        <taxon>Magnoliopsida</taxon>
        <taxon>eudicotyledons</taxon>
        <taxon>Gunneridae</taxon>
        <taxon>Pentapetalae</taxon>
        <taxon>rosids</taxon>
        <taxon>fabids</taxon>
        <taxon>Malpighiales</taxon>
        <taxon>Euphorbiaceae</taxon>
        <taxon>Acalyphoideae</taxon>
        <taxon>Acalypheae</taxon>
        <taxon>Ricinus</taxon>
    </lineage>
</organism>
<keyword evidence="5" id="KW-1003">Cell membrane</keyword>
<dbReference type="EC" id="2.7.11.30" evidence="20"/>
<dbReference type="InterPro" id="IPR001220">
    <property type="entry name" value="Legume_lectin_dom"/>
</dbReference>
<accession>B9RX83</accession>
<evidence type="ECO:0000256" key="15">
    <source>
        <dbReference type="ARBA" id="ARBA00023170"/>
    </source>
</evidence>
<evidence type="ECO:0000256" key="5">
    <source>
        <dbReference type="ARBA" id="ARBA00022475"/>
    </source>
</evidence>
<gene>
    <name evidence="20" type="ORF">RCOM_0819040</name>
</gene>
<evidence type="ECO:0000259" key="19">
    <source>
        <dbReference type="PROSITE" id="PS50011"/>
    </source>
</evidence>
<evidence type="ECO:0000256" key="6">
    <source>
        <dbReference type="ARBA" id="ARBA00022679"/>
    </source>
</evidence>
<comment type="similarity">
    <text evidence="3">In the N-terminal section; belongs to the leguminous lectin family.</text>
</comment>
<dbReference type="GO" id="GO:0005886">
    <property type="term" value="C:plasma membrane"/>
    <property type="evidence" value="ECO:0000318"/>
    <property type="project" value="GO_Central"/>
</dbReference>
<keyword evidence="10 17" id="KW-0547">Nucleotide-binding</keyword>
<evidence type="ECO:0000256" key="17">
    <source>
        <dbReference type="PROSITE-ProRule" id="PRU10141"/>
    </source>
</evidence>
<dbReference type="Gene3D" id="2.60.120.200">
    <property type="match status" value="2"/>
</dbReference>
<dbReference type="SMART" id="SM00220">
    <property type="entry name" value="S_TKc"/>
    <property type="match status" value="1"/>
</dbReference>
<dbReference type="GO" id="GO:0005524">
    <property type="term" value="F:ATP binding"/>
    <property type="evidence" value="ECO:0007669"/>
    <property type="project" value="UniProtKB-UniRule"/>
</dbReference>
<keyword evidence="12 17" id="KW-0067">ATP-binding</keyword>
<keyword evidence="6 20" id="KW-0808">Transferase</keyword>
<keyword evidence="21" id="KW-1185">Reference proteome</keyword>
<dbReference type="PROSITE" id="PS00308">
    <property type="entry name" value="LECTIN_LEGUME_ALPHA"/>
    <property type="match status" value="1"/>
</dbReference>
<dbReference type="PROSITE" id="PS50011">
    <property type="entry name" value="PROTEIN_KINASE_DOM"/>
    <property type="match status" value="1"/>
</dbReference>
<feature type="domain" description="Protein kinase" evidence="19">
    <location>
        <begin position="236"/>
        <end position="518"/>
    </location>
</feature>
<dbReference type="Pfam" id="PF00069">
    <property type="entry name" value="Pkinase"/>
    <property type="match status" value="1"/>
</dbReference>
<dbReference type="GO" id="GO:0002229">
    <property type="term" value="P:defense response to oomycetes"/>
    <property type="evidence" value="ECO:0007669"/>
    <property type="project" value="UniProtKB-ARBA"/>
</dbReference>
<dbReference type="Pfam" id="PF00139">
    <property type="entry name" value="Lectin_legB"/>
    <property type="match status" value="1"/>
</dbReference>
<keyword evidence="15" id="KW-0675">Receptor</keyword>
<evidence type="ECO:0000256" key="14">
    <source>
        <dbReference type="ARBA" id="ARBA00023136"/>
    </source>
</evidence>
<dbReference type="InterPro" id="IPR013320">
    <property type="entry name" value="ConA-like_dom_sf"/>
</dbReference>
<sequence length="559" mass="62691">MVFAFPYNVQTETTSFNFTEFTQTMSDIVFEGDATVVSRAIKLTKSFDDLNSNGSIGRATYFKSIHLWDKDSGNVSDFEVQAWIEYNSRSKKLSVNVSNGYEGNRQGKYSYNLDRTVDFRNFLSDYVTVGFSAATTIDLFEEHEIYSWEFNSTLQLDEKKTPTPKGWLWALLGTNGVWILVAAVLSLVYFGHWRKKTKRQQKEGSRPVSFTEKKFENETGPRSFSYEELVVATSNFADDRILGKGGFGMVYIGFLSNIGSCIAVKKITSESEQGLKAYASEVKTISRLRHRNLVQLLGWCRKDQELHIVYEFMTNKSLDFHLFNKTGLLRWKNRYGIALGLASGLLYLHEECEQCVLHRDIKSSNVLLDSNFDAKLGDFGLARLVEHGQGSYTTRLMGTVGYVSPEYLESSMATKESDVYSFGVVALEIATGKPAFMEVDGNNGMKCKVKLVEWVWEQYRTGNIFGAADPQLNRDYVKEEMERLVVVGLACAHPSHCHRLSIREAIDVLKAKAALPILPSEIPVPPNTVSSQANMNMFSGSSSLGVSVNTQSSSAATSF</sequence>
<dbReference type="Proteomes" id="UP000008311">
    <property type="component" value="Unassembled WGS sequence"/>
</dbReference>
<dbReference type="FunFam" id="1.10.510.10:FF:000240">
    <property type="entry name" value="Lectin-domain containing receptor kinase A4.3"/>
    <property type="match status" value="1"/>
</dbReference>
<comment type="similarity">
    <text evidence="2">Belongs to the leguminous lectin family.</text>
</comment>
<dbReference type="InterPro" id="IPR017441">
    <property type="entry name" value="Protein_kinase_ATP_BS"/>
</dbReference>
<dbReference type="EMBL" id="EQ973826">
    <property type="protein sequence ID" value="EEF44112.1"/>
    <property type="molecule type" value="Genomic_DNA"/>
</dbReference>
<keyword evidence="16" id="KW-0325">Glycoprotein</keyword>
<dbReference type="SUPFAM" id="SSF49899">
    <property type="entry name" value="Concanavalin A-like lectins/glucanases"/>
    <property type="match status" value="1"/>
</dbReference>
<dbReference type="Gene3D" id="3.30.200.20">
    <property type="entry name" value="Phosphorylase Kinase, domain 1"/>
    <property type="match status" value="1"/>
</dbReference>
<evidence type="ECO:0000313" key="20">
    <source>
        <dbReference type="EMBL" id="EEF44112.1"/>
    </source>
</evidence>
<evidence type="ECO:0000256" key="16">
    <source>
        <dbReference type="ARBA" id="ARBA00023180"/>
    </source>
</evidence>
<keyword evidence="7 18" id="KW-0812">Transmembrane</keyword>
<evidence type="ECO:0000313" key="21">
    <source>
        <dbReference type="Proteomes" id="UP000008311"/>
    </source>
</evidence>
<evidence type="ECO:0000256" key="11">
    <source>
        <dbReference type="ARBA" id="ARBA00022777"/>
    </source>
</evidence>
<evidence type="ECO:0000256" key="10">
    <source>
        <dbReference type="ARBA" id="ARBA00022741"/>
    </source>
</evidence>
<dbReference type="InterPro" id="IPR050528">
    <property type="entry name" value="L-type_Lectin-RKs"/>
</dbReference>
<dbReference type="GO" id="GO:0030246">
    <property type="term" value="F:carbohydrate binding"/>
    <property type="evidence" value="ECO:0007669"/>
    <property type="project" value="UniProtKB-KW"/>
</dbReference>
<comment type="similarity">
    <text evidence="4">In the C-terminal section; belongs to the protein kinase superfamily. Ser/Thr protein kinase family.</text>
</comment>
<dbReference type="Gene3D" id="1.10.510.10">
    <property type="entry name" value="Transferase(Phosphotransferase) domain 1"/>
    <property type="match status" value="1"/>
</dbReference>
<dbReference type="GO" id="GO:0004675">
    <property type="term" value="F:transmembrane receptor protein serine/threonine kinase activity"/>
    <property type="evidence" value="ECO:0007669"/>
    <property type="project" value="UniProtKB-EC"/>
</dbReference>
<feature type="transmembrane region" description="Helical" evidence="18">
    <location>
        <begin position="167"/>
        <end position="190"/>
    </location>
</feature>
<evidence type="ECO:0000256" key="18">
    <source>
        <dbReference type="SAM" id="Phobius"/>
    </source>
</evidence>
<feature type="binding site" evidence="17">
    <location>
        <position position="266"/>
    </location>
    <ligand>
        <name>ATP</name>
        <dbReference type="ChEBI" id="CHEBI:30616"/>
    </ligand>
</feature>
<evidence type="ECO:0000256" key="1">
    <source>
        <dbReference type="ARBA" id="ARBA00004251"/>
    </source>
</evidence>
<dbReference type="SUPFAM" id="SSF56112">
    <property type="entry name" value="Protein kinase-like (PK-like)"/>
    <property type="match status" value="1"/>
</dbReference>
<dbReference type="InParanoid" id="B9RX83"/>
<dbReference type="AlphaFoldDB" id="B9RX83"/>
<dbReference type="PANTHER" id="PTHR27007">
    <property type="match status" value="1"/>
</dbReference>
<comment type="subcellular location">
    <subcellularLocation>
        <location evidence="1">Cell membrane</location>
        <topology evidence="1">Single-pass type I membrane protein</topology>
    </subcellularLocation>
</comment>
<protein>
    <submittedName>
        <fullName evidence="20">Serine-threonine protein kinase, plant-type, putative</fullName>
        <ecNumber evidence="20">2.7.11.30</ecNumber>
    </submittedName>
</protein>
<evidence type="ECO:0000256" key="7">
    <source>
        <dbReference type="ARBA" id="ARBA00022692"/>
    </source>
</evidence>
<dbReference type="STRING" id="3988.B9RX83"/>
<keyword evidence="9" id="KW-0430">Lectin</keyword>
<keyword evidence="13 18" id="KW-1133">Transmembrane helix</keyword>
<evidence type="ECO:0000256" key="2">
    <source>
        <dbReference type="ARBA" id="ARBA00007606"/>
    </source>
</evidence>
<keyword evidence="14 18" id="KW-0472">Membrane</keyword>
<dbReference type="FunFam" id="3.30.200.20:FF:000162">
    <property type="entry name" value="Adenine nucleotide alpha hydrolase-like domain kinase"/>
    <property type="match status" value="1"/>
</dbReference>
<dbReference type="InterPro" id="IPR008271">
    <property type="entry name" value="Ser/Thr_kinase_AS"/>
</dbReference>
<dbReference type="PROSITE" id="PS00108">
    <property type="entry name" value="PROTEIN_KINASE_ST"/>
    <property type="match status" value="1"/>
</dbReference>
<dbReference type="InterPro" id="IPR000719">
    <property type="entry name" value="Prot_kinase_dom"/>
</dbReference>
<evidence type="ECO:0000256" key="4">
    <source>
        <dbReference type="ARBA" id="ARBA00010217"/>
    </source>
</evidence>
<dbReference type="InterPro" id="IPR000985">
    <property type="entry name" value="Lectin_LegA_CS"/>
</dbReference>